<dbReference type="AlphaFoldDB" id="A0A644UEM0"/>
<evidence type="ECO:0000256" key="1">
    <source>
        <dbReference type="SAM" id="Phobius"/>
    </source>
</evidence>
<comment type="caution">
    <text evidence="2">The sequence shown here is derived from an EMBL/GenBank/DDBJ whole genome shotgun (WGS) entry which is preliminary data.</text>
</comment>
<keyword evidence="1" id="KW-0472">Membrane</keyword>
<feature type="transmembrane region" description="Helical" evidence="1">
    <location>
        <begin position="12"/>
        <end position="30"/>
    </location>
</feature>
<dbReference type="EMBL" id="VSSQ01000107">
    <property type="protein sequence ID" value="MPL77436.1"/>
    <property type="molecule type" value="Genomic_DNA"/>
</dbReference>
<sequence>MSKLNNNISRTILIIVTTAFVMSLIYGYIIKQKEKRWQNAINSKESFEVFDDKTLPFDSIYHKKDTSFYYKNDSLVGHSVKNK</sequence>
<gene>
    <name evidence="2" type="ORF">SDC9_23292</name>
</gene>
<accession>A0A644UEM0</accession>
<protein>
    <submittedName>
        <fullName evidence="2">Uncharacterized protein</fullName>
    </submittedName>
</protein>
<name>A0A644UEM0_9ZZZZ</name>
<reference evidence="2" key="1">
    <citation type="submission" date="2019-08" db="EMBL/GenBank/DDBJ databases">
        <authorList>
            <person name="Kucharzyk K."/>
            <person name="Murdoch R.W."/>
            <person name="Higgins S."/>
            <person name="Loffler F."/>
        </authorList>
    </citation>
    <scope>NUCLEOTIDE SEQUENCE</scope>
</reference>
<organism evidence="2">
    <name type="scientific">bioreactor metagenome</name>
    <dbReference type="NCBI Taxonomy" id="1076179"/>
    <lineage>
        <taxon>unclassified sequences</taxon>
        <taxon>metagenomes</taxon>
        <taxon>ecological metagenomes</taxon>
    </lineage>
</organism>
<keyword evidence="1" id="KW-1133">Transmembrane helix</keyword>
<keyword evidence="1" id="KW-0812">Transmembrane</keyword>
<proteinExistence type="predicted"/>
<evidence type="ECO:0000313" key="2">
    <source>
        <dbReference type="EMBL" id="MPL77436.1"/>
    </source>
</evidence>